<feature type="domain" description="AMP-dependent synthetase/ligase" evidence="9">
    <location>
        <begin position="146"/>
        <end position="420"/>
    </location>
</feature>
<dbReference type="STRING" id="158441.A0A226E782"/>
<evidence type="ECO:0000313" key="11">
    <source>
        <dbReference type="Proteomes" id="UP000198287"/>
    </source>
</evidence>
<evidence type="ECO:0000313" key="10">
    <source>
        <dbReference type="EMBL" id="OXA53455.1"/>
    </source>
</evidence>
<dbReference type="PANTHER" id="PTHR43272">
    <property type="entry name" value="LONG-CHAIN-FATTY-ACID--COA LIGASE"/>
    <property type="match status" value="1"/>
</dbReference>
<dbReference type="Pfam" id="PF00501">
    <property type="entry name" value="AMP-binding"/>
    <property type="match status" value="1"/>
</dbReference>
<dbReference type="GO" id="GO:0005811">
    <property type="term" value="C:lipid droplet"/>
    <property type="evidence" value="ECO:0007669"/>
    <property type="project" value="TreeGrafter"/>
</dbReference>
<sequence length="482" mass="53686">MEKKRLISNGGSPVMESPKPVKYLLRTKNLGFLGNVVVAVLNFFGFILDLFSWGDSAQAERRLAASKRIKADVVSKTKGSITFRSNQEKRAIHKELDSLNIDTMHKILSLAISKNGSKRCLGTRQLLSEEEHIQPDGKSLKKLELGSYNWHTYAEVDHIAKSLSLGLTNFGLVPHGKICIFAETRAEWLIAAIAAFKNSYQVVTLYATLGEEAVIHALNETECPVVLTSEELLPKFRTILEQTPHIKHVIFMEHQTKVTNTFGYNSQVGIHPFKNVVEMGTRLLAYQVFILLAHFLELRPPEPDDVAIIMYTSGSTGAPKGVLLSHRNIASALYGITDALGEPSDDDCYVAYLPLAHVLELISESICFFNGVPIGYSSPLTLTDKSPKIKAGGTGDAGILQPSIMVAVPFALDRIYKMILDQVNEGSAIKQAVFYWAYDYKLRWYYKGYSCPKVDSGHRYLVKRKNLSKIVSAFHSLVKDMD</sequence>
<keyword evidence="8" id="KW-1133">Transmembrane helix</keyword>
<dbReference type="SUPFAM" id="SSF56801">
    <property type="entry name" value="Acetyl-CoA synthetase-like"/>
    <property type="match status" value="1"/>
</dbReference>
<dbReference type="PANTHER" id="PTHR43272:SF83">
    <property type="entry name" value="ACYL-COA SYNTHETASE LONG-CHAIN, ISOFORM J"/>
    <property type="match status" value="1"/>
</dbReference>
<dbReference type="InterPro" id="IPR020845">
    <property type="entry name" value="AMP-binding_CS"/>
</dbReference>
<comment type="similarity">
    <text evidence="1">Belongs to the ATP-dependent AMP-binding enzyme family.</text>
</comment>
<dbReference type="InterPro" id="IPR042099">
    <property type="entry name" value="ANL_N_sf"/>
</dbReference>
<dbReference type="OMA" id="AHWIWAN"/>
<dbReference type="EMBL" id="LNIX01000005">
    <property type="protein sequence ID" value="OXA53455.1"/>
    <property type="molecule type" value="Genomic_DNA"/>
</dbReference>
<dbReference type="GO" id="GO:0005886">
    <property type="term" value="C:plasma membrane"/>
    <property type="evidence" value="ECO:0007669"/>
    <property type="project" value="TreeGrafter"/>
</dbReference>
<dbReference type="GO" id="GO:0035336">
    <property type="term" value="P:long-chain fatty-acyl-CoA metabolic process"/>
    <property type="evidence" value="ECO:0007669"/>
    <property type="project" value="TreeGrafter"/>
</dbReference>
<keyword evidence="8" id="KW-0812">Transmembrane</keyword>
<gene>
    <name evidence="10" type="ORF">Fcan01_10247</name>
</gene>
<name>A0A226E782_FOLCA</name>
<evidence type="ECO:0000256" key="2">
    <source>
        <dbReference type="ARBA" id="ARBA00022598"/>
    </source>
</evidence>
<keyword evidence="5" id="KW-0067">ATP-binding</keyword>
<reference evidence="10 11" key="1">
    <citation type="submission" date="2015-12" db="EMBL/GenBank/DDBJ databases">
        <title>The genome of Folsomia candida.</title>
        <authorList>
            <person name="Faddeeva A."/>
            <person name="Derks M.F."/>
            <person name="Anvar Y."/>
            <person name="Smit S."/>
            <person name="Van Straalen N."/>
            <person name="Roelofs D."/>
        </authorList>
    </citation>
    <scope>NUCLEOTIDE SEQUENCE [LARGE SCALE GENOMIC DNA]</scope>
    <source>
        <strain evidence="10 11">VU population</strain>
        <tissue evidence="10">Whole body</tissue>
    </source>
</reference>
<comment type="caution">
    <text evidence="10">The sequence shown here is derived from an EMBL/GenBank/DDBJ whole genome shotgun (WGS) entry which is preliminary data.</text>
</comment>
<evidence type="ECO:0000256" key="3">
    <source>
        <dbReference type="ARBA" id="ARBA00022741"/>
    </source>
</evidence>
<accession>A0A226E782</accession>
<dbReference type="OrthoDB" id="1700726at2759"/>
<dbReference type="Proteomes" id="UP000198287">
    <property type="component" value="Unassembled WGS sequence"/>
</dbReference>
<protein>
    <recommendedName>
        <fullName evidence="6">long-chain-fatty-acid--CoA ligase</fullName>
        <ecNumber evidence="6">6.2.1.3</ecNumber>
    </recommendedName>
</protein>
<dbReference type="Gene3D" id="3.40.50.12780">
    <property type="entry name" value="N-terminal domain of ligase-like"/>
    <property type="match status" value="1"/>
</dbReference>
<evidence type="ECO:0000256" key="1">
    <source>
        <dbReference type="ARBA" id="ARBA00006432"/>
    </source>
</evidence>
<keyword evidence="11" id="KW-1185">Reference proteome</keyword>
<evidence type="ECO:0000256" key="5">
    <source>
        <dbReference type="ARBA" id="ARBA00022840"/>
    </source>
</evidence>
<feature type="transmembrane region" description="Helical" evidence="8">
    <location>
        <begin position="32"/>
        <end position="53"/>
    </location>
</feature>
<evidence type="ECO:0000256" key="7">
    <source>
        <dbReference type="ARBA" id="ARBA00036813"/>
    </source>
</evidence>
<dbReference type="GO" id="GO:0030182">
    <property type="term" value="P:neuron differentiation"/>
    <property type="evidence" value="ECO:0007669"/>
    <property type="project" value="TreeGrafter"/>
</dbReference>
<dbReference type="InterPro" id="IPR000873">
    <property type="entry name" value="AMP-dep_synth/lig_dom"/>
</dbReference>
<dbReference type="GO" id="GO:0005783">
    <property type="term" value="C:endoplasmic reticulum"/>
    <property type="evidence" value="ECO:0007669"/>
    <property type="project" value="TreeGrafter"/>
</dbReference>
<keyword evidence="2 10" id="KW-0436">Ligase</keyword>
<evidence type="ECO:0000256" key="8">
    <source>
        <dbReference type="SAM" id="Phobius"/>
    </source>
</evidence>
<evidence type="ECO:0000259" key="9">
    <source>
        <dbReference type="Pfam" id="PF00501"/>
    </source>
</evidence>
<dbReference type="AlphaFoldDB" id="A0A226E782"/>
<organism evidence="10 11">
    <name type="scientific">Folsomia candida</name>
    <name type="common">Springtail</name>
    <dbReference type="NCBI Taxonomy" id="158441"/>
    <lineage>
        <taxon>Eukaryota</taxon>
        <taxon>Metazoa</taxon>
        <taxon>Ecdysozoa</taxon>
        <taxon>Arthropoda</taxon>
        <taxon>Hexapoda</taxon>
        <taxon>Collembola</taxon>
        <taxon>Entomobryomorpha</taxon>
        <taxon>Isotomoidea</taxon>
        <taxon>Isotomidae</taxon>
        <taxon>Proisotominae</taxon>
        <taxon>Folsomia</taxon>
    </lineage>
</organism>
<dbReference type="PROSITE" id="PS00455">
    <property type="entry name" value="AMP_BINDING"/>
    <property type="match status" value="1"/>
</dbReference>
<proteinExistence type="inferred from homology"/>
<dbReference type="GO" id="GO:0090433">
    <property type="term" value="F:palmitoyl-CoA ligase activity"/>
    <property type="evidence" value="ECO:0007669"/>
    <property type="project" value="TreeGrafter"/>
</dbReference>
<keyword evidence="4" id="KW-0276">Fatty acid metabolism</keyword>
<evidence type="ECO:0000256" key="4">
    <source>
        <dbReference type="ARBA" id="ARBA00022832"/>
    </source>
</evidence>
<comment type="catalytic activity">
    <reaction evidence="7">
        <text>a long-chain fatty acid + ATP + CoA = a long-chain fatty acyl-CoA + AMP + diphosphate</text>
        <dbReference type="Rhea" id="RHEA:15421"/>
        <dbReference type="ChEBI" id="CHEBI:30616"/>
        <dbReference type="ChEBI" id="CHEBI:33019"/>
        <dbReference type="ChEBI" id="CHEBI:57287"/>
        <dbReference type="ChEBI" id="CHEBI:57560"/>
        <dbReference type="ChEBI" id="CHEBI:83139"/>
        <dbReference type="ChEBI" id="CHEBI:456215"/>
        <dbReference type="EC" id="6.2.1.3"/>
    </reaction>
</comment>
<keyword evidence="4" id="KW-0443">Lipid metabolism</keyword>
<dbReference type="GO" id="GO:0005524">
    <property type="term" value="F:ATP binding"/>
    <property type="evidence" value="ECO:0007669"/>
    <property type="project" value="UniProtKB-KW"/>
</dbReference>
<keyword evidence="3" id="KW-0547">Nucleotide-binding</keyword>
<evidence type="ECO:0000256" key="6">
    <source>
        <dbReference type="ARBA" id="ARBA00026121"/>
    </source>
</evidence>
<dbReference type="EC" id="6.2.1.3" evidence="6"/>
<keyword evidence="8" id="KW-0472">Membrane</keyword>